<accession>A0A9P7MXM6</accession>
<evidence type="ECO:0000256" key="1">
    <source>
        <dbReference type="SAM" id="SignalP"/>
    </source>
</evidence>
<dbReference type="EMBL" id="SRPS01000030">
    <property type="protein sequence ID" value="KAG5974510.1"/>
    <property type="molecule type" value="Genomic_DNA"/>
</dbReference>
<dbReference type="AlphaFoldDB" id="A0A9P7MXM6"/>
<feature type="chain" id="PRO_5040266705" evidence="1">
    <location>
        <begin position="23"/>
        <end position="119"/>
    </location>
</feature>
<evidence type="ECO:0000313" key="5">
    <source>
        <dbReference type="Proteomes" id="UP000784919"/>
    </source>
</evidence>
<sequence length="119" mass="12909">MKFSTILGTFALSALEANRALASPLEPVSLGAQSLEERNTEYCCMQISTSNGVQSKFIPYTNARGLVQIAKFGACEVSISQFGERPSQGGCGRWMQALDHCPVDLNVRVDPMPANHCKN</sequence>
<comment type="caution">
    <text evidence="3">The sequence shown here is derived from an EMBL/GenBank/DDBJ whole genome shotgun (WGS) entry which is preliminary data.</text>
</comment>
<dbReference type="Proteomes" id="UP000742024">
    <property type="component" value="Unassembled WGS sequence"/>
</dbReference>
<organism evidence="3 5">
    <name type="scientific">Claviceps arundinis</name>
    <dbReference type="NCBI Taxonomy" id="1623583"/>
    <lineage>
        <taxon>Eukaryota</taxon>
        <taxon>Fungi</taxon>
        <taxon>Dikarya</taxon>
        <taxon>Ascomycota</taxon>
        <taxon>Pezizomycotina</taxon>
        <taxon>Sordariomycetes</taxon>
        <taxon>Hypocreomycetidae</taxon>
        <taxon>Hypocreales</taxon>
        <taxon>Clavicipitaceae</taxon>
        <taxon>Claviceps</taxon>
    </lineage>
</organism>
<keyword evidence="1" id="KW-0732">Signal</keyword>
<dbReference type="OrthoDB" id="4947525at2759"/>
<name>A0A9P7MXM6_9HYPO</name>
<protein>
    <submittedName>
        <fullName evidence="3">Uncharacterized protein</fullName>
    </submittedName>
</protein>
<reference evidence="3 4" key="1">
    <citation type="journal article" date="2020" name="bioRxiv">
        <title>Whole genome comparisons of ergot fungi reveals the divergence and evolution of species within the genus Claviceps are the result of varying mechanisms driving genome evolution and host range expansion.</title>
        <authorList>
            <person name="Wyka S.A."/>
            <person name="Mondo S.J."/>
            <person name="Liu M."/>
            <person name="Dettman J."/>
            <person name="Nalam V."/>
            <person name="Broders K.D."/>
        </authorList>
    </citation>
    <scope>NUCLEOTIDE SEQUENCE</scope>
    <source>
        <strain evidence="3">CCC 1102</strain>
        <strain evidence="2 4">LM583</strain>
    </source>
</reference>
<gene>
    <name evidence="3" type="ORF">E4U56_004632</name>
    <name evidence="2" type="ORF">E4U57_004641</name>
</gene>
<evidence type="ECO:0000313" key="2">
    <source>
        <dbReference type="EMBL" id="KAG5965029.1"/>
    </source>
</evidence>
<dbReference type="EMBL" id="SRPR01000035">
    <property type="protein sequence ID" value="KAG5965029.1"/>
    <property type="molecule type" value="Genomic_DNA"/>
</dbReference>
<evidence type="ECO:0000313" key="4">
    <source>
        <dbReference type="Proteomes" id="UP000742024"/>
    </source>
</evidence>
<proteinExistence type="predicted"/>
<dbReference type="Proteomes" id="UP000784919">
    <property type="component" value="Unassembled WGS sequence"/>
</dbReference>
<feature type="signal peptide" evidence="1">
    <location>
        <begin position="1"/>
        <end position="22"/>
    </location>
</feature>
<evidence type="ECO:0000313" key="3">
    <source>
        <dbReference type="EMBL" id="KAG5974510.1"/>
    </source>
</evidence>
<keyword evidence="4" id="KW-1185">Reference proteome</keyword>